<accession>A0A5N6NAR5</accession>
<name>A0A5N6NAR5_9ASTR</name>
<comment type="caution">
    <text evidence="1">The sequence shown here is derived from an EMBL/GenBank/DDBJ whole genome shotgun (WGS) entry which is preliminary data.</text>
</comment>
<dbReference type="AlphaFoldDB" id="A0A5N6NAR5"/>
<proteinExistence type="predicted"/>
<dbReference type="EMBL" id="SZYD01000012">
    <property type="protein sequence ID" value="KAD4584549.1"/>
    <property type="molecule type" value="Genomic_DNA"/>
</dbReference>
<gene>
    <name evidence="1" type="ORF">E3N88_22150</name>
</gene>
<sequence>MDQISHWARLFIMGQPIELNPFEGGNAISISSEPIALRLKVRSNGGHRFAINDARLAAHEWFVAWEVSHPSLGSAEGVLGHKVRDQSPQPLAGTPFRSLVLLGRGARDLRVDTKNAQFHQVLS</sequence>
<reference evidence="1 2" key="1">
    <citation type="submission" date="2019-05" db="EMBL/GenBank/DDBJ databases">
        <title>Mikania micrantha, genome provides insights into the molecular mechanism of rapid growth.</title>
        <authorList>
            <person name="Liu B."/>
        </authorList>
    </citation>
    <scope>NUCLEOTIDE SEQUENCE [LARGE SCALE GENOMIC DNA]</scope>
    <source>
        <strain evidence="1">NLD-2019</strain>
        <tissue evidence="1">Leaf</tissue>
    </source>
</reference>
<dbReference type="Proteomes" id="UP000326396">
    <property type="component" value="Linkage Group LG2"/>
</dbReference>
<evidence type="ECO:0000313" key="2">
    <source>
        <dbReference type="Proteomes" id="UP000326396"/>
    </source>
</evidence>
<protein>
    <submittedName>
        <fullName evidence="1">Uncharacterized protein</fullName>
    </submittedName>
</protein>
<evidence type="ECO:0000313" key="1">
    <source>
        <dbReference type="EMBL" id="KAD4584549.1"/>
    </source>
</evidence>
<keyword evidence="2" id="KW-1185">Reference proteome</keyword>
<organism evidence="1 2">
    <name type="scientific">Mikania micrantha</name>
    <name type="common">bitter vine</name>
    <dbReference type="NCBI Taxonomy" id="192012"/>
    <lineage>
        <taxon>Eukaryota</taxon>
        <taxon>Viridiplantae</taxon>
        <taxon>Streptophyta</taxon>
        <taxon>Embryophyta</taxon>
        <taxon>Tracheophyta</taxon>
        <taxon>Spermatophyta</taxon>
        <taxon>Magnoliopsida</taxon>
        <taxon>eudicotyledons</taxon>
        <taxon>Gunneridae</taxon>
        <taxon>Pentapetalae</taxon>
        <taxon>asterids</taxon>
        <taxon>campanulids</taxon>
        <taxon>Asterales</taxon>
        <taxon>Asteraceae</taxon>
        <taxon>Asteroideae</taxon>
        <taxon>Heliantheae alliance</taxon>
        <taxon>Eupatorieae</taxon>
        <taxon>Mikania</taxon>
    </lineage>
</organism>